<evidence type="ECO:0000256" key="3">
    <source>
        <dbReference type="ARBA" id="ARBA00022448"/>
    </source>
</evidence>
<dbReference type="GO" id="GO:0055085">
    <property type="term" value="P:transmembrane transport"/>
    <property type="evidence" value="ECO:0007669"/>
    <property type="project" value="InterPro"/>
</dbReference>
<evidence type="ECO:0000256" key="6">
    <source>
        <dbReference type="ARBA" id="ARBA00022989"/>
    </source>
</evidence>
<dbReference type="AlphaFoldDB" id="A0A4R3JD13"/>
<accession>A0A4R3JD13</accession>
<dbReference type="OrthoDB" id="9810457at2"/>
<comment type="caution">
    <text evidence="9">The sequence shown here is derived from an EMBL/GenBank/DDBJ whole genome shotgun (WGS) entry which is preliminary data.</text>
</comment>
<sequence>MQALIDVILPVFLVIGAGYVAVWRGWFADAAVDGLMRFTQNFALPCLLFRAIWQLDLEQNFNFALLGSYYTGALSAFVLGFLGARYIFKRDVEDSIAIGFCALFANSLMLGLAITERAYGSAALEPNYAIVAVHAPFCYGIGITAMEVARAHGRGESMRRLPFTVGRAMFRNALILGIALGFTFNLGGIGVPGPAAEAVDMMVRTALPCALFGLGGILYRYRPEGDLRVIAFVCVVSLILHPAITYMMGRGTGLTTSEMRSAVLTASMAPGVNSYLFANMYGRAKRVAASTVLISTALSIFTIWGWLHLLP</sequence>
<evidence type="ECO:0000256" key="5">
    <source>
        <dbReference type="ARBA" id="ARBA00022692"/>
    </source>
</evidence>
<feature type="transmembrane region" description="Helical" evidence="8">
    <location>
        <begin position="170"/>
        <end position="189"/>
    </location>
</feature>
<keyword evidence="3" id="KW-0813">Transport</keyword>
<proteinExistence type="inferred from homology"/>
<keyword evidence="6 8" id="KW-1133">Transmembrane helix</keyword>
<dbReference type="InterPro" id="IPR004776">
    <property type="entry name" value="Mem_transp_PIN-like"/>
</dbReference>
<dbReference type="GO" id="GO:0005886">
    <property type="term" value="C:plasma membrane"/>
    <property type="evidence" value="ECO:0007669"/>
    <property type="project" value="UniProtKB-SubCell"/>
</dbReference>
<evidence type="ECO:0008006" key="11">
    <source>
        <dbReference type="Google" id="ProtNLM"/>
    </source>
</evidence>
<feature type="transmembrane region" description="Helical" evidence="8">
    <location>
        <begin position="261"/>
        <end position="278"/>
    </location>
</feature>
<dbReference type="RefSeq" id="WP_132244883.1">
    <property type="nucleotide sequence ID" value="NZ_SLZU01000006.1"/>
</dbReference>
<dbReference type="Gene3D" id="1.20.1530.20">
    <property type="match status" value="1"/>
</dbReference>
<feature type="transmembrane region" description="Helical" evidence="8">
    <location>
        <begin position="201"/>
        <end position="221"/>
    </location>
</feature>
<evidence type="ECO:0000256" key="7">
    <source>
        <dbReference type="ARBA" id="ARBA00023136"/>
    </source>
</evidence>
<evidence type="ECO:0000313" key="9">
    <source>
        <dbReference type="EMBL" id="TCS63919.1"/>
    </source>
</evidence>
<feature type="transmembrane region" description="Helical" evidence="8">
    <location>
        <begin position="228"/>
        <end position="249"/>
    </location>
</feature>
<evidence type="ECO:0000256" key="2">
    <source>
        <dbReference type="ARBA" id="ARBA00010145"/>
    </source>
</evidence>
<gene>
    <name evidence="9" type="ORF">EDD52_106190</name>
</gene>
<name>A0A4R3JD13_9RHOB</name>
<keyword evidence="10" id="KW-1185">Reference proteome</keyword>
<dbReference type="Pfam" id="PF03547">
    <property type="entry name" value="Mem_trans"/>
    <property type="match status" value="1"/>
</dbReference>
<dbReference type="EMBL" id="SLZU01000006">
    <property type="protein sequence ID" value="TCS63919.1"/>
    <property type="molecule type" value="Genomic_DNA"/>
</dbReference>
<protein>
    <recommendedName>
        <fullName evidence="11">Malonate transporter</fullName>
    </recommendedName>
</protein>
<organism evidence="9 10">
    <name type="scientific">Primorskyibacter sedentarius</name>
    <dbReference type="NCBI Taxonomy" id="745311"/>
    <lineage>
        <taxon>Bacteria</taxon>
        <taxon>Pseudomonadati</taxon>
        <taxon>Pseudomonadota</taxon>
        <taxon>Alphaproteobacteria</taxon>
        <taxon>Rhodobacterales</taxon>
        <taxon>Roseobacteraceae</taxon>
        <taxon>Primorskyibacter</taxon>
    </lineage>
</organism>
<reference evidence="9 10" key="1">
    <citation type="submission" date="2019-03" db="EMBL/GenBank/DDBJ databases">
        <title>Genomic Encyclopedia of Type Strains, Phase IV (KMG-IV): sequencing the most valuable type-strain genomes for metagenomic binning, comparative biology and taxonomic classification.</title>
        <authorList>
            <person name="Goeker M."/>
        </authorList>
    </citation>
    <scope>NUCLEOTIDE SEQUENCE [LARGE SCALE GENOMIC DNA]</scope>
    <source>
        <strain evidence="9 10">DSM 104836</strain>
    </source>
</reference>
<comment type="subcellular location">
    <subcellularLocation>
        <location evidence="1">Cell membrane</location>
        <topology evidence="1">Multi-pass membrane protein</topology>
    </subcellularLocation>
</comment>
<dbReference type="InterPro" id="IPR038770">
    <property type="entry name" value="Na+/solute_symporter_sf"/>
</dbReference>
<feature type="transmembrane region" description="Helical" evidence="8">
    <location>
        <begin position="96"/>
        <end position="115"/>
    </location>
</feature>
<dbReference type="PANTHER" id="PTHR36838:SF3">
    <property type="entry name" value="TRANSPORTER AUXIN EFFLUX CARRIER EC FAMILY"/>
    <property type="match status" value="1"/>
</dbReference>
<feature type="transmembrane region" description="Helical" evidence="8">
    <location>
        <begin position="127"/>
        <end position="149"/>
    </location>
</feature>
<evidence type="ECO:0000313" key="10">
    <source>
        <dbReference type="Proteomes" id="UP000295696"/>
    </source>
</evidence>
<feature type="transmembrane region" description="Helical" evidence="8">
    <location>
        <begin position="7"/>
        <end position="26"/>
    </location>
</feature>
<feature type="transmembrane region" description="Helical" evidence="8">
    <location>
        <begin position="63"/>
        <end position="84"/>
    </location>
</feature>
<dbReference type="Proteomes" id="UP000295696">
    <property type="component" value="Unassembled WGS sequence"/>
</dbReference>
<evidence type="ECO:0000256" key="4">
    <source>
        <dbReference type="ARBA" id="ARBA00022475"/>
    </source>
</evidence>
<keyword evidence="4" id="KW-1003">Cell membrane</keyword>
<feature type="transmembrane region" description="Helical" evidence="8">
    <location>
        <begin position="287"/>
        <end position="307"/>
    </location>
</feature>
<dbReference type="PANTHER" id="PTHR36838">
    <property type="entry name" value="AUXIN EFFLUX CARRIER FAMILY PROTEIN"/>
    <property type="match status" value="1"/>
</dbReference>
<keyword evidence="5 8" id="KW-0812">Transmembrane</keyword>
<comment type="similarity">
    <text evidence="2">Belongs to the auxin efflux carrier (TC 2.A.69) family.</text>
</comment>
<keyword evidence="7 8" id="KW-0472">Membrane</keyword>
<evidence type="ECO:0000256" key="8">
    <source>
        <dbReference type="SAM" id="Phobius"/>
    </source>
</evidence>
<evidence type="ECO:0000256" key="1">
    <source>
        <dbReference type="ARBA" id="ARBA00004651"/>
    </source>
</evidence>